<comment type="caution">
    <text evidence="1">The sequence shown here is derived from an EMBL/GenBank/DDBJ whole genome shotgun (WGS) entry which is preliminary data.</text>
</comment>
<reference evidence="1" key="1">
    <citation type="journal article" date="2019" name="Sci. Rep.">
        <title>Draft genome of Tanacetum cinerariifolium, the natural source of mosquito coil.</title>
        <authorList>
            <person name="Yamashiro T."/>
            <person name="Shiraishi A."/>
            <person name="Satake H."/>
            <person name="Nakayama K."/>
        </authorList>
    </citation>
    <scope>NUCLEOTIDE SEQUENCE</scope>
</reference>
<organism evidence="1">
    <name type="scientific">Tanacetum cinerariifolium</name>
    <name type="common">Dalmatian daisy</name>
    <name type="synonym">Chrysanthemum cinerariifolium</name>
    <dbReference type="NCBI Taxonomy" id="118510"/>
    <lineage>
        <taxon>Eukaryota</taxon>
        <taxon>Viridiplantae</taxon>
        <taxon>Streptophyta</taxon>
        <taxon>Embryophyta</taxon>
        <taxon>Tracheophyta</taxon>
        <taxon>Spermatophyta</taxon>
        <taxon>Magnoliopsida</taxon>
        <taxon>eudicotyledons</taxon>
        <taxon>Gunneridae</taxon>
        <taxon>Pentapetalae</taxon>
        <taxon>asterids</taxon>
        <taxon>campanulids</taxon>
        <taxon>Asterales</taxon>
        <taxon>Asteraceae</taxon>
        <taxon>Asteroideae</taxon>
        <taxon>Anthemideae</taxon>
        <taxon>Anthemidinae</taxon>
        <taxon>Tanacetum</taxon>
    </lineage>
</organism>
<gene>
    <name evidence="1" type="ORF">Tci_034034</name>
</gene>
<sequence>MGFGSRSPAIRMATVSRLGTIVPNQKSLRVYRFLVTLISLHKPKPIAMYTQLARCLNSTHFQVWWRVQKRPIRYVSKEARHGQGIVGTRSIVINNVVNGRGPSMELVTAKEWEVRAFATIIAKPYESGYWTWKMHHEFDIFK</sequence>
<dbReference type="EMBL" id="BKCJ010004609">
    <property type="protein sequence ID" value="GEU62056.1"/>
    <property type="molecule type" value="Genomic_DNA"/>
</dbReference>
<protein>
    <submittedName>
        <fullName evidence="1">Uncharacterized protein</fullName>
    </submittedName>
</protein>
<name>A0A6L2LJN7_TANCI</name>
<accession>A0A6L2LJN7</accession>
<proteinExistence type="predicted"/>
<dbReference type="AlphaFoldDB" id="A0A6L2LJN7"/>
<evidence type="ECO:0000313" key="1">
    <source>
        <dbReference type="EMBL" id="GEU62056.1"/>
    </source>
</evidence>